<dbReference type="AlphaFoldDB" id="A0A7W6GZK6"/>
<protein>
    <submittedName>
        <fullName evidence="1">HAD superfamily hydrolase (TIGR01459 family)</fullName>
    </submittedName>
</protein>
<dbReference type="SUPFAM" id="SSF56784">
    <property type="entry name" value="HAD-like"/>
    <property type="match status" value="1"/>
</dbReference>
<dbReference type="EMBL" id="JACIEI010000002">
    <property type="protein sequence ID" value="MBB3993107.1"/>
    <property type="molecule type" value="Genomic_DNA"/>
</dbReference>
<comment type="caution">
    <text evidence="1">The sequence shown here is derived from an EMBL/GenBank/DDBJ whole genome shotgun (WGS) entry which is preliminary data.</text>
</comment>
<dbReference type="Proteomes" id="UP000530268">
    <property type="component" value="Unassembled WGS sequence"/>
</dbReference>
<dbReference type="PANTHER" id="PTHR19288:SF90">
    <property type="entry name" value="OS08G0542600 PROTEIN"/>
    <property type="match status" value="1"/>
</dbReference>
<evidence type="ECO:0000313" key="2">
    <source>
        <dbReference type="Proteomes" id="UP000530268"/>
    </source>
</evidence>
<sequence length="296" mass="31781">MHKLSVDAVFDEYERIRDRLVAARFPSASRRATGLIDVADDFDAFVFDSYGVLNIGERAIAGAAACIKQLRAMGKPVIVLTNAASYPLEVAMARYQRFGFDFTAQEVVSSRAVAITHMAEMAGPIVAICETIDTLADFGNNVIRWDATDVDNAAGFLLMSRTALTPDTLAQLEEALRRHPRPVYVANPDLVAPREDGIYPEPGLAVHRLIDTLGIAPQFYGKPFGNAFDAALARLPDIAPARILMVGDTLHTDILGGAAAGLRTALVTDHGIMAGHDTAPFIARSGIVPDVIVPSI</sequence>
<dbReference type="RefSeq" id="WP_184562890.1">
    <property type="nucleotide sequence ID" value="NZ_JACIEI010000002.1"/>
</dbReference>
<dbReference type="Pfam" id="PF13344">
    <property type="entry name" value="Hydrolase_6"/>
    <property type="match status" value="1"/>
</dbReference>
<evidence type="ECO:0000313" key="1">
    <source>
        <dbReference type="EMBL" id="MBB3993107.1"/>
    </source>
</evidence>
<dbReference type="Pfam" id="PF13242">
    <property type="entry name" value="Hydrolase_like"/>
    <property type="match status" value="1"/>
</dbReference>
<organism evidence="1 2">
    <name type="scientific">Sulfitobacter undariae</name>
    <dbReference type="NCBI Taxonomy" id="1563671"/>
    <lineage>
        <taxon>Bacteria</taxon>
        <taxon>Pseudomonadati</taxon>
        <taxon>Pseudomonadota</taxon>
        <taxon>Alphaproteobacteria</taxon>
        <taxon>Rhodobacterales</taxon>
        <taxon>Roseobacteraceae</taxon>
        <taxon>Sulfitobacter</taxon>
    </lineage>
</organism>
<dbReference type="GO" id="GO:0005737">
    <property type="term" value="C:cytoplasm"/>
    <property type="evidence" value="ECO:0007669"/>
    <property type="project" value="TreeGrafter"/>
</dbReference>
<dbReference type="InterPro" id="IPR036412">
    <property type="entry name" value="HAD-like_sf"/>
</dbReference>
<gene>
    <name evidence="1" type="ORF">GGR95_000735</name>
</gene>
<name>A0A7W6GZK6_9RHOB</name>
<keyword evidence="1" id="KW-0378">Hydrolase</keyword>
<dbReference type="InterPro" id="IPR006357">
    <property type="entry name" value="HAD-SF_hydro_IIA"/>
</dbReference>
<accession>A0A7W6GZK6</accession>
<reference evidence="1 2" key="1">
    <citation type="submission" date="2020-08" db="EMBL/GenBank/DDBJ databases">
        <title>Genomic Encyclopedia of Type Strains, Phase IV (KMG-IV): sequencing the most valuable type-strain genomes for metagenomic binning, comparative biology and taxonomic classification.</title>
        <authorList>
            <person name="Goeker M."/>
        </authorList>
    </citation>
    <scope>NUCLEOTIDE SEQUENCE [LARGE SCALE GENOMIC DNA]</scope>
    <source>
        <strain evidence="1 2">DSM 102234</strain>
    </source>
</reference>
<dbReference type="GO" id="GO:0016791">
    <property type="term" value="F:phosphatase activity"/>
    <property type="evidence" value="ECO:0007669"/>
    <property type="project" value="TreeGrafter"/>
</dbReference>
<dbReference type="PANTHER" id="PTHR19288">
    <property type="entry name" value="4-NITROPHENYLPHOSPHATASE-RELATED"/>
    <property type="match status" value="1"/>
</dbReference>
<dbReference type="Gene3D" id="3.40.50.1000">
    <property type="entry name" value="HAD superfamily/HAD-like"/>
    <property type="match status" value="2"/>
</dbReference>
<dbReference type="InterPro" id="IPR023214">
    <property type="entry name" value="HAD_sf"/>
</dbReference>
<keyword evidence="2" id="KW-1185">Reference proteome</keyword>
<proteinExistence type="predicted"/>